<evidence type="ECO:0000256" key="1">
    <source>
        <dbReference type="SAM" id="MobiDB-lite"/>
    </source>
</evidence>
<proteinExistence type="predicted"/>
<gene>
    <name evidence="2" type="ORF">MENT_LOCUS47067</name>
</gene>
<feature type="region of interest" description="Disordered" evidence="1">
    <location>
        <begin position="164"/>
        <end position="193"/>
    </location>
</feature>
<organism evidence="2 3">
    <name type="scientific">Meloidogyne enterolobii</name>
    <name type="common">Root-knot nematode worm</name>
    <name type="synonym">Meloidogyne mayaguensis</name>
    <dbReference type="NCBI Taxonomy" id="390850"/>
    <lineage>
        <taxon>Eukaryota</taxon>
        <taxon>Metazoa</taxon>
        <taxon>Ecdysozoa</taxon>
        <taxon>Nematoda</taxon>
        <taxon>Chromadorea</taxon>
        <taxon>Rhabditida</taxon>
        <taxon>Tylenchina</taxon>
        <taxon>Tylenchomorpha</taxon>
        <taxon>Tylenchoidea</taxon>
        <taxon>Meloidogynidae</taxon>
        <taxon>Meloidogyninae</taxon>
        <taxon>Meloidogyne</taxon>
    </lineage>
</organism>
<comment type="caution">
    <text evidence="2">The sequence shown here is derived from an EMBL/GenBank/DDBJ whole genome shotgun (WGS) entry which is preliminary data.</text>
</comment>
<dbReference type="AlphaFoldDB" id="A0A6V7X415"/>
<dbReference type="EMBL" id="CAJEWN010001082">
    <property type="protein sequence ID" value="CAD2194080.1"/>
    <property type="molecule type" value="Genomic_DNA"/>
</dbReference>
<feature type="compositionally biased region" description="Basic and acidic residues" evidence="1">
    <location>
        <begin position="164"/>
        <end position="174"/>
    </location>
</feature>
<reference evidence="2 3" key="1">
    <citation type="submission" date="2020-08" db="EMBL/GenBank/DDBJ databases">
        <authorList>
            <person name="Koutsovoulos G."/>
            <person name="Danchin GJ E."/>
        </authorList>
    </citation>
    <scope>NUCLEOTIDE SEQUENCE [LARGE SCALE GENOMIC DNA]</scope>
</reference>
<sequence length="233" mass="26686">MEFEQIIAQQKEILEKLFCLYKDLGELENTKDVQLIKNKLKKYNKEEIEEGILINENEINSLIEWRQSIVAKELFAEINIKNKQQNVVFKNKLIEGLKNSLLSRRRLYSLIGPINTSKLFELLKITFKASEYEKLDTLEFNEESSSESNSSEEAGEINKIKLDIAETPSEHPLEENPSSSGTKTKLSKKKRNQIKKTLALEDLNKGVDKDNKNEEEIVGNVVEGGVDLLEENG</sequence>
<name>A0A6V7X415_MELEN</name>
<evidence type="ECO:0000313" key="3">
    <source>
        <dbReference type="Proteomes" id="UP000580250"/>
    </source>
</evidence>
<evidence type="ECO:0000313" key="2">
    <source>
        <dbReference type="EMBL" id="CAD2194080.1"/>
    </source>
</evidence>
<accession>A0A6V7X415</accession>
<dbReference type="Proteomes" id="UP000580250">
    <property type="component" value="Unassembled WGS sequence"/>
</dbReference>
<protein>
    <submittedName>
        <fullName evidence="2">Uncharacterized protein</fullName>
    </submittedName>
</protein>